<dbReference type="Pfam" id="PF12850">
    <property type="entry name" value="Metallophos_2"/>
    <property type="match status" value="1"/>
</dbReference>
<evidence type="ECO:0000313" key="4">
    <source>
        <dbReference type="EMBL" id="HCO23342.1"/>
    </source>
</evidence>
<dbReference type="PANTHER" id="PTHR43165:SF1">
    <property type="entry name" value="PHOSPHODIESTERASE MJ0936"/>
    <property type="match status" value="1"/>
</dbReference>
<evidence type="ECO:0000313" key="5">
    <source>
        <dbReference type="Proteomes" id="UP000263642"/>
    </source>
</evidence>
<comment type="similarity">
    <text evidence="1 2">Belongs to the metallophosphoesterase superfamily. YfcE family.</text>
</comment>
<dbReference type="InterPro" id="IPR053193">
    <property type="entry name" value="MetalloPDE_YfcE-like"/>
</dbReference>
<dbReference type="SUPFAM" id="SSF56300">
    <property type="entry name" value="Metallo-dependent phosphatases"/>
    <property type="match status" value="1"/>
</dbReference>
<protein>
    <recommendedName>
        <fullName evidence="2">Phosphoesterase</fullName>
        <ecNumber evidence="2">3.1.4.-</ecNumber>
    </recommendedName>
</protein>
<organism evidence="4 5">
    <name type="scientific">Gimesia maris</name>
    <dbReference type="NCBI Taxonomy" id="122"/>
    <lineage>
        <taxon>Bacteria</taxon>
        <taxon>Pseudomonadati</taxon>
        <taxon>Planctomycetota</taxon>
        <taxon>Planctomycetia</taxon>
        <taxon>Planctomycetales</taxon>
        <taxon>Planctomycetaceae</taxon>
        <taxon>Gimesia</taxon>
    </lineage>
</organism>
<dbReference type="Gene3D" id="3.60.21.10">
    <property type="match status" value="1"/>
</dbReference>
<feature type="domain" description="Calcineurin-like phosphoesterase" evidence="3">
    <location>
        <begin position="1"/>
        <end position="152"/>
    </location>
</feature>
<dbReference type="GO" id="GO:0046872">
    <property type="term" value="F:metal ion binding"/>
    <property type="evidence" value="ECO:0007669"/>
    <property type="project" value="UniProtKB-KW"/>
</dbReference>
<comment type="cofactor">
    <cofactor evidence="2">
        <name>a divalent metal cation</name>
        <dbReference type="ChEBI" id="CHEBI:60240"/>
    </cofactor>
</comment>
<gene>
    <name evidence="4" type="ORF">DIT97_09905</name>
</gene>
<comment type="caution">
    <text evidence="4">The sequence shown here is derived from an EMBL/GenBank/DDBJ whole genome shotgun (WGS) entry which is preliminary data.</text>
</comment>
<dbReference type="EC" id="3.1.4.-" evidence="2"/>
<sequence length="162" mass="18008">MKIGILSDSHNHRERTERAVALLREAGVEALFHCGDLASEEIVATCAVLPFYYTWGNHDADMVQILEQAAEQHGAHCLGWGGEVTLAGKRIAVVHGHITRDLKPLLEAEPDYLLTGHSHQSHDFRVGITRRINPGALFRAKVFTVAILDLQSDELELREVAR</sequence>
<evidence type="ECO:0000256" key="2">
    <source>
        <dbReference type="RuleBase" id="RU362039"/>
    </source>
</evidence>
<reference evidence="4 5" key="1">
    <citation type="journal article" date="2018" name="Nat. Biotechnol.">
        <title>A standardized bacterial taxonomy based on genome phylogeny substantially revises the tree of life.</title>
        <authorList>
            <person name="Parks D.H."/>
            <person name="Chuvochina M."/>
            <person name="Waite D.W."/>
            <person name="Rinke C."/>
            <person name="Skarshewski A."/>
            <person name="Chaumeil P.A."/>
            <person name="Hugenholtz P."/>
        </authorList>
    </citation>
    <scope>NUCLEOTIDE SEQUENCE [LARGE SCALE GENOMIC DNA]</scope>
    <source>
        <strain evidence="4">UBA9375</strain>
    </source>
</reference>
<dbReference type="AlphaFoldDB" id="A0A3D3R5I9"/>
<dbReference type="InterPro" id="IPR029052">
    <property type="entry name" value="Metallo-depent_PP-like"/>
</dbReference>
<dbReference type="InterPro" id="IPR024654">
    <property type="entry name" value="Calcineurin-like_PHP_lpxH"/>
</dbReference>
<accession>A0A3D3R5I9</accession>
<proteinExistence type="inferred from homology"/>
<dbReference type="NCBIfam" id="TIGR00040">
    <property type="entry name" value="yfcE"/>
    <property type="match status" value="1"/>
</dbReference>
<name>A0A3D3R5I9_9PLAN</name>
<dbReference type="Proteomes" id="UP000263642">
    <property type="component" value="Unassembled WGS sequence"/>
</dbReference>
<dbReference type="PANTHER" id="PTHR43165">
    <property type="entry name" value="METALLOPHOSPHOESTERASE"/>
    <property type="match status" value="1"/>
</dbReference>
<dbReference type="EMBL" id="DQAY01000056">
    <property type="protein sequence ID" value="HCO23342.1"/>
    <property type="molecule type" value="Genomic_DNA"/>
</dbReference>
<evidence type="ECO:0000256" key="1">
    <source>
        <dbReference type="ARBA" id="ARBA00008950"/>
    </source>
</evidence>
<dbReference type="InterPro" id="IPR000979">
    <property type="entry name" value="Phosphodiesterase_MJ0936/Vps29"/>
</dbReference>
<keyword evidence="2" id="KW-0479">Metal-binding</keyword>
<dbReference type="GO" id="GO:0016787">
    <property type="term" value="F:hydrolase activity"/>
    <property type="evidence" value="ECO:0007669"/>
    <property type="project" value="UniProtKB-UniRule"/>
</dbReference>
<evidence type="ECO:0000259" key="3">
    <source>
        <dbReference type="Pfam" id="PF12850"/>
    </source>
</evidence>